<accession>A0A8H6IXB3</accession>
<dbReference type="EMBL" id="WIGM01001255">
    <property type="protein sequence ID" value="KAF6802599.1"/>
    <property type="molecule type" value="Genomic_DNA"/>
</dbReference>
<protein>
    <submittedName>
        <fullName evidence="1">Uncharacterized protein</fullName>
    </submittedName>
</protein>
<reference evidence="1" key="1">
    <citation type="journal article" date="2020" name="Phytopathology">
        <title>Genome Sequence Resources of Colletotrichum truncatum, C. plurivorum, C. musicola, and C. sojae: Four Species Pathogenic to Soybean (Glycine max).</title>
        <authorList>
            <person name="Rogerio F."/>
            <person name="Boufleur T.R."/>
            <person name="Ciampi-Guillardi M."/>
            <person name="Sukno S.A."/>
            <person name="Thon M.R."/>
            <person name="Massola Junior N.S."/>
            <person name="Baroncelli R."/>
        </authorList>
    </citation>
    <scope>NUCLEOTIDE SEQUENCE</scope>
    <source>
        <strain evidence="1">LFN0074</strain>
    </source>
</reference>
<evidence type="ECO:0000313" key="2">
    <source>
        <dbReference type="Proteomes" id="UP000639643"/>
    </source>
</evidence>
<keyword evidence="2" id="KW-1185">Reference proteome</keyword>
<name>A0A8H6IXB3_9PEZI</name>
<gene>
    <name evidence="1" type="ORF">CMUS01_15308</name>
</gene>
<proteinExistence type="predicted"/>
<dbReference type="Proteomes" id="UP000639643">
    <property type="component" value="Unassembled WGS sequence"/>
</dbReference>
<evidence type="ECO:0000313" key="1">
    <source>
        <dbReference type="EMBL" id="KAF6802599.1"/>
    </source>
</evidence>
<dbReference type="AlphaFoldDB" id="A0A8H6IXB3"/>
<sequence>MAPSCEGYDSGSLWDLLLANASAVRTPKRPSRRERNTSLGNIRLSITLCARSTEHIHPPSCSSACRASLSLSTLRPCSLSATEHAQAQASSTTELCTWLSYY</sequence>
<comment type="caution">
    <text evidence="1">The sequence shown here is derived from an EMBL/GenBank/DDBJ whole genome shotgun (WGS) entry which is preliminary data.</text>
</comment>
<organism evidence="1 2">
    <name type="scientific">Colletotrichum musicola</name>
    <dbReference type="NCBI Taxonomy" id="2175873"/>
    <lineage>
        <taxon>Eukaryota</taxon>
        <taxon>Fungi</taxon>
        <taxon>Dikarya</taxon>
        <taxon>Ascomycota</taxon>
        <taxon>Pezizomycotina</taxon>
        <taxon>Sordariomycetes</taxon>
        <taxon>Hypocreomycetidae</taxon>
        <taxon>Glomerellales</taxon>
        <taxon>Glomerellaceae</taxon>
        <taxon>Colletotrichum</taxon>
        <taxon>Colletotrichum orchidearum species complex</taxon>
    </lineage>
</organism>